<evidence type="ECO:0000259" key="1">
    <source>
        <dbReference type="PROSITE" id="PS50994"/>
    </source>
</evidence>
<dbReference type="EMBL" id="GGMS01009205">
    <property type="protein sequence ID" value="MBY78408.1"/>
    <property type="molecule type" value="Transcribed_RNA"/>
</dbReference>
<evidence type="ECO:0000313" key="2">
    <source>
        <dbReference type="EMBL" id="MBY78408.1"/>
    </source>
</evidence>
<dbReference type="AlphaFoldDB" id="A0A2S2QL28"/>
<sequence>MVLVAASVRAVARERRMSSLTDDVWARPKTAEEEFLERFVIFDRAAMSKVDYDRTVDKVKRYRAIVDAGRPATQDKWDLIHRYDVAMVDDQERLVVPVSVTSNYDRLKVYAYAEEVFGIIREYHVCASHSTWADVHQLIELRYHNVTANAVALYVVLCPVCRWNGKRRHGDRSRVPDTTTVMAKRGQVDVVDMRSRPDGSFRHYMVYRDQVTGYVYLQALTTDHVDDVTYTVFDLFATFGAPAVLQSENGRGFASRMVQRLRIIWPGLQLVHGEVPPHAAHGRNPNQVVKDMLFKWLSDNKTDNWCVGLKIVQTAYNNRMHPGMQSSPYELMFGTVLRFGLVLPQLPVEVTSAFASEEDVYVALLRYLKNGGNSVPDLPTELATEMFTKGKVGDHVKVKLMTGVDKGLFNIRDTKGIILSVKGNMYEIGTDLGRLPKLCTREQFQICDQDTRSTDNSVFPLDEYCTYEVTKDYSVNTFACQCVKQCKNFRCMCKRMHIQCSSVCHNQSPCFNKTYCHSSLPPEDR</sequence>
<reference evidence="2" key="1">
    <citation type="submission" date="2018-04" db="EMBL/GenBank/DDBJ databases">
        <title>Transcriptome assembly of Sipha flava.</title>
        <authorList>
            <person name="Scully E.D."/>
            <person name="Geib S.M."/>
            <person name="Palmer N.A."/>
            <person name="Koch K."/>
            <person name="Bradshaw J."/>
            <person name="Heng-Moss T."/>
            <person name="Sarath G."/>
        </authorList>
    </citation>
    <scope>NUCLEOTIDE SEQUENCE</scope>
</reference>
<dbReference type="OrthoDB" id="10521031at2759"/>
<dbReference type="InterPro" id="IPR001584">
    <property type="entry name" value="Integrase_cat-core"/>
</dbReference>
<dbReference type="Gene3D" id="3.30.420.10">
    <property type="entry name" value="Ribonuclease H-like superfamily/Ribonuclease H"/>
    <property type="match status" value="1"/>
</dbReference>
<name>A0A2S2QL28_9HEMI</name>
<organism evidence="2">
    <name type="scientific">Sipha flava</name>
    <name type="common">yellow sugarcane aphid</name>
    <dbReference type="NCBI Taxonomy" id="143950"/>
    <lineage>
        <taxon>Eukaryota</taxon>
        <taxon>Metazoa</taxon>
        <taxon>Ecdysozoa</taxon>
        <taxon>Arthropoda</taxon>
        <taxon>Hexapoda</taxon>
        <taxon>Insecta</taxon>
        <taxon>Pterygota</taxon>
        <taxon>Neoptera</taxon>
        <taxon>Paraneoptera</taxon>
        <taxon>Hemiptera</taxon>
        <taxon>Sternorrhyncha</taxon>
        <taxon>Aphidomorpha</taxon>
        <taxon>Aphidoidea</taxon>
        <taxon>Aphididae</taxon>
        <taxon>Sipha</taxon>
    </lineage>
</organism>
<proteinExistence type="predicted"/>
<dbReference type="GO" id="GO:0015074">
    <property type="term" value="P:DNA integration"/>
    <property type="evidence" value="ECO:0007669"/>
    <property type="project" value="InterPro"/>
</dbReference>
<dbReference type="PROSITE" id="PS50994">
    <property type="entry name" value="INTEGRASE"/>
    <property type="match status" value="1"/>
</dbReference>
<feature type="domain" description="Integrase catalytic" evidence="1">
    <location>
        <begin position="172"/>
        <end position="336"/>
    </location>
</feature>
<gene>
    <name evidence="2" type="primary">KRBA2_30</name>
    <name evidence="2" type="ORF">g.1441</name>
</gene>
<dbReference type="InterPro" id="IPR012337">
    <property type="entry name" value="RNaseH-like_sf"/>
</dbReference>
<protein>
    <submittedName>
        <fullName evidence="2">KRAB-A domain-containing protein 2</fullName>
    </submittedName>
</protein>
<accession>A0A2S2QL28</accession>
<dbReference type="InterPro" id="IPR036397">
    <property type="entry name" value="RNaseH_sf"/>
</dbReference>
<dbReference type="GO" id="GO:0003676">
    <property type="term" value="F:nucleic acid binding"/>
    <property type="evidence" value="ECO:0007669"/>
    <property type="project" value="InterPro"/>
</dbReference>
<dbReference type="SUPFAM" id="SSF53098">
    <property type="entry name" value="Ribonuclease H-like"/>
    <property type="match status" value="1"/>
</dbReference>